<sequence>MTQRTAHPPTGVDRLPLDLETMRATARRLLGGEAQLPTGEGLDTHVLALRGHLELLVPVVEAATLRLPKDHVPRACALACVGEARMRLRLGDGATESVRLAVAVKLARSVNALADHTENLNRARR</sequence>
<comment type="caution">
    <text evidence="1">The sequence shown here is derived from an EMBL/GenBank/DDBJ whole genome shotgun (WGS) entry which is preliminary data.</text>
</comment>
<reference evidence="1 2" key="1">
    <citation type="submission" date="2024-06" db="EMBL/GenBank/DDBJ databases">
        <title>The Natural Products Discovery Center: Release of the First 8490 Sequenced Strains for Exploring Actinobacteria Biosynthetic Diversity.</title>
        <authorList>
            <person name="Kalkreuter E."/>
            <person name="Kautsar S.A."/>
            <person name="Yang D."/>
            <person name="Bader C.D."/>
            <person name="Teijaro C.N."/>
            <person name="Fluegel L."/>
            <person name="Davis C.M."/>
            <person name="Simpson J.R."/>
            <person name="Lauterbach L."/>
            <person name="Steele A.D."/>
            <person name="Gui C."/>
            <person name="Meng S."/>
            <person name="Li G."/>
            <person name="Viehrig K."/>
            <person name="Ye F."/>
            <person name="Su P."/>
            <person name="Kiefer A.F."/>
            <person name="Nichols A."/>
            <person name="Cepeda A.J."/>
            <person name="Yan W."/>
            <person name="Fan B."/>
            <person name="Jiang Y."/>
            <person name="Adhikari A."/>
            <person name="Zheng C.-J."/>
            <person name="Schuster L."/>
            <person name="Cowan T.M."/>
            <person name="Smanski M.J."/>
            <person name="Chevrette M.G."/>
            <person name="De Carvalho L.P.S."/>
            <person name="Shen B."/>
        </authorList>
    </citation>
    <scope>NUCLEOTIDE SEQUENCE [LARGE SCALE GENOMIC DNA]</scope>
    <source>
        <strain evidence="1 2">NPDC000634</strain>
    </source>
</reference>
<dbReference type="EMBL" id="JBEPCU010000079">
    <property type="protein sequence ID" value="MER6976932.1"/>
    <property type="molecule type" value="Genomic_DNA"/>
</dbReference>
<dbReference type="RefSeq" id="WP_086729601.1">
    <property type="nucleotide sequence ID" value="NZ_MUBM01000331.1"/>
</dbReference>
<name>A0ABV1VYB6_9ACTN</name>
<organism evidence="1 2">
    <name type="scientific">Streptomyces carpinensis</name>
    <dbReference type="NCBI Taxonomy" id="66369"/>
    <lineage>
        <taxon>Bacteria</taxon>
        <taxon>Bacillati</taxon>
        <taxon>Actinomycetota</taxon>
        <taxon>Actinomycetes</taxon>
        <taxon>Kitasatosporales</taxon>
        <taxon>Streptomycetaceae</taxon>
        <taxon>Streptomyces</taxon>
    </lineage>
</organism>
<gene>
    <name evidence="1" type="ORF">ABT317_07820</name>
</gene>
<dbReference type="Proteomes" id="UP001458415">
    <property type="component" value="Unassembled WGS sequence"/>
</dbReference>
<accession>A0ABV1VYB6</accession>
<evidence type="ECO:0000313" key="2">
    <source>
        <dbReference type="Proteomes" id="UP001458415"/>
    </source>
</evidence>
<dbReference type="Pfam" id="PF19979">
    <property type="entry name" value="DUF6415"/>
    <property type="match status" value="1"/>
</dbReference>
<keyword evidence="2" id="KW-1185">Reference proteome</keyword>
<dbReference type="InterPro" id="IPR046300">
    <property type="entry name" value="DUF6415"/>
</dbReference>
<evidence type="ECO:0000313" key="1">
    <source>
        <dbReference type="EMBL" id="MER6976932.1"/>
    </source>
</evidence>
<protein>
    <submittedName>
        <fullName evidence="1">DUF6415 family natural product biosynthesis protein</fullName>
    </submittedName>
</protein>
<proteinExistence type="predicted"/>